<name>A0A3B6X9Q6_MYCAV</name>
<evidence type="ECO:0000256" key="6">
    <source>
        <dbReference type="ARBA" id="ARBA00023304"/>
    </source>
</evidence>
<dbReference type="InterPro" id="IPR045229">
    <property type="entry name" value="TPP_enz"/>
</dbReference>
<comment type="pathway">
    <text evidence="1">Amino-acid biosynthesis; L-isoleucine biosynthesis; L-isoleucine from 2-oxobutanoate: step 1/4.</text>
</comment>
<keyword evidence="5" id="KW-0028">Amino-acid biosynthesis</keyword>
<evidence type="ECO:0000259" key="7">
    <source>
        <dbReference type="Pfam" id="PF02776"/>
    </source>
</evidence>
<dbReference type="SUPFAM" id="SSF52518">
    <property type="entry name" value="Thiamin diphosphate-binding fold (THDP-binding)"/>
    <property type="match status" value="1"/>
</dbReference>
<evidence type="ECO:0000256" key="3">
    <source>
        <dbReference type="ARBA" id="ARBA00007812"/>
    </source>
</evidence>
<dbReference type="GO" id="GO:0009097">
    <property type="term" value="P:isoleucine biosynthetic process"/>
    <property type="evidence" value="ECO:0007669"/>
    <property type="project" value="UniProtKB-UniPathway"/>
</dbReference>
<dbReference type="GO" id="GO:0030976">
    <property type="term" value="F:thiamine pyrophosphate binding"/>
    <property type="evidence" value="ECO:0007669"/>
    <property type="project" value="InterPro"/>
</dbReference>
<reference evidence="8 9" key="1">
    <citation type="submission" date="2018-05" db="EMBL/GenBank/DDBJ databases">
        <title>Sequencing and annotation of Mycobacterium avium strain 109 (MAC109).</title>
        <authorList>
            <person name="Matern W.M."/>
            <person name="Bader J.S."/>
            <person name="Karakousis P.C."/>
        </authorList>
    </citation>
    <scope>NUCLEOTIDE SEQUENCE [LARGE SCALE GENOMIC DNA]</scope>
    <source>
        <strain evidence="8 9">MAC109</strain>
    </source>
</reference>
<dbReference type="Pfam" id="PF02776">
    <property type="entry name" value="TPP_enzyme_N"/>
    <property type="match status" value="1"/>
</dbReference>
<protein>
    <recommendedName>
        <fullName evidence="4">acetolactate synthase</fullName>
        <ecNumber evidence="4">2.2.1.6</ecNumber>
    </recommendedName>
</protein>
<feature type="domain" description="Thiamine pyrophosphate enzyme N-terminal TPP-binding" evidence="7">
    <location>
        <begin position="11"/>
        <end position="60"/>
    </location>
</feature>
<evidence type="ECO:0000256" key="2">
    <source>
        <dbReference type="ARBA" id="ARBA00005025"/>
    </source>
</evidence>
<dbReference type="EMBL" id="CP029332">
    <property type="protein sequence ID" value="AXO23981.1"/>
    <property type="molecule type" value="Genomic_DNA"/>
</dbReference>
<dbReference type="GO" id="GO:0050660">
    <property type="term" value="F:flavin adenine dinucleotide binding"/>
    <property type="evidence" value="ECO:0007669"/>
    <property type="project" value="TreeGrafter"/>
</dbReference>
<dbReference type="UniPathway" id="UPA00047">
    <property type="reaction ID" value="UER00055"/>
</dbReference>
<dbReference type="InterPro" id="IPR012001">
    <property type="entry name" value="Thiamin_PyroP_enz_TPP-bd_dom"/>
</dbReference>
<proteinExistence type="inferred from homology"/>
<sequence>MKTGENEARSAQRVVETLHAYGVRYVFGVPGAKIDPVFDALLDSGAELVVCRHEQNAAHAMWDPSTSLCARLGSWRLLGLPRVQLARRCDFQAAVATGVWSSSNSIGVSLPSARCRRRRW</sequence>
<dbReference type="EC" id="2.2.1.6" evidence="4"/>
<keyword evidence="6" id="KW-0100">Branched-chain amino acid biosynthesis</keyword>
<evidence type="ECO:0000256" key="4">
    <source>
        <dbReference type="ARBA" id="ARBA00013145"/>
    </source>
</evidence>
<evidence type="ECO:0000256" key="5">
    <source>
        <dbReference type="ARBA" id="ARBA00022605"/>
    </source>
</evidence>
<comment type="pathway">
    <text evidence="2">Amino-acid biosynthesis; L-valine biosynthesis; L-valine from pyruvate: step 1/4.</text>
</comment>
<dbReference type="Proteomes" id="UP000259236">
    <property type="component" value="Chromosome"/>
</dbReference>
<dbReference type="AlphaFoldDB" id="A0A3B6X9Q6"/>
<evidence type="ECO:0000256" key="1">
    <source>
        <dbReference type="ARBA" id="ARBA00004974"/>
    </source>
</evidence>
<dbReference type="UniPathway" id="UPA00049">
    <property type="reaction ID" value="UER00059"/>
</dbReference>
<dbReference type="GO" id="GO:0000287">
    <property type="term" value="F:magnesium ion binding"/>
    <property type="evidence" value="ECO:0007669"/>
    <property type="project" value="UniProtKB-ARBA"/>
</dbReference>
<dbReference type="PANTHER" id="PTHR18968">
    <property type="entry name" value="THIAMINE PYROPHOSPHATE ENZYMES"/>
    <property type="match status" value="1"/>
</dbReference>
<dbReference type="CDD" id="cd07035">
    <property type="entry name" value="TPP_PYR_POX_like"/>
    <property type="match status" value="1"/>
</dbReference>
<accession>A0A3B6X9Q6</accession>
<dbReference type="PANTHER" id="PTHR18968:SF129">
    <property type="entry name" value="ACETOLACTATE SYNTHASE"/>
    <property type="match status" value="1"/>
</dbReference>
<comment type="similarity">
    <text evidence="3">Belongs to the TPP enzyme family.</text>
</comment>
<dbReference type="InterPro" id="IPR029061">
    <property type="entry name" value="THDP-binding"/>
</dbReference>
<evidence type="ECO:0000313" key="9">
    <source>
        <dbReference type="Proteomes" id="UP000259236"/>
    </source>
</evidence>
<gene>
    <name evidence="8" type="ORF">DFS55_16385</name>
</gene>
<dbReference type="GO" id="GO:0005948">
    <property type="term" value="C:acetolactate synthase complex"/>
    <property type="evidence" value="ECO:0007669"/>
    <property type="project" value="TreeGrafter"/>
</dbReference>
<evidence type="ECO:0000313" key="8">
    <source>
        <dbReference type="EMBL" id="AXO23981.1"/>
    </source>
</evidence>
<organism evidence="8 9">
    <name type="scientific">Mycobacterium avium subsp. hominissuis</name>
    <dbReference type="NCBI Taxonomy" id="439334"/>
    <lineage>
        <taxon>Bacteria</taxon>
        <taxon>Bacillati</taxon>
        <taxon>Actinomycetota</taxon>
        <taxon>Actinomycetes</taxon>
        <taxon>Mycobacteriales</taxon>
        <taxon>Mycobacteriaceae</taxon>
        <taxon>Mycobacterium</taxon>
        <taxon>Mycobacterium avium complex (MAC)</taxon>
    </lineage>
</organism>
<dbReference type="GO" id="GO:0009099">
    <property type="term" value="P:L-valine biosynthetic process"/>
    <property type="evidence" value="ECO:0007669"/>
    <property type="project" value="UniProtKB-UniPathway"/>
</dbReference>
<dbReference type="Gene3D" id="3.40.50.970">
    <property type="match status" value="1"/>
</dbReference>
<dbReference type="GO" id="GO:0003984">
    <property type="term" value="F:acetolactate synthase activity"/>
    <property type="evidence" value="ECO:0007669"/>
    <property type="project" value="UniProtKB-EC"/>
</dbReference>